<accession>A0A2P7QR81</accession>
<feature type="domain" description="Cytochrome c oxidase subunit IV bacterial aa3 type" evidence="2">
    <location>
        <begin position="14"/>
        <end position="41"/>
    </location>
</feature>
<dbReference type="InterPro" id="IPR012422">
    <property type="entry name" value="Cyt_c_oxidase_su4_bac-aa3"/>
</dbReference>
<dbReference type="Gene3D" id="1.20.5.160">
    <property type="entry name" value="Bacterial aa3 type cytochrome c oxidase subunit IV"/>
    <property type="match status" value="1"/>
</dbReference>
<reference evidence="3 4" key="1">
    <citation type="submission" date="2018-03" db="EMBL/GenBank/DDBJ databases">
        <title>The draft genome of Sphingosinicella sp. GL-C-18.</title>
        <authorList>
            <person name="Liu L."/>
            <person name="Li L."/>
            <person name="Liang L."/>
            <person name="Zhang X."/>
            <person name="Wang T."/>
        </authorList>
    </citation>
    <scope>NUCLEOTIDE SEQUENCE [LARGE SCALE GENOMIC DNA]</scope>
    <source>
        <strain evidence="3 4">GL-C-18</strain>
    </source>
</reference>
<keyword evidence="4" id="KW-1185">Reference proteome</keyword>
<keyword evidence="1" id="KW-1133">Transmembrane helix</keyword>
<keyword evidence="1" id="KW-0472">Membrane</keyword>
<dbReference type="RefSeq" id="WP_106512602.1">
    <property type="nucleotide sequence ID" value="NZ_PXYI01000003.1"/>
</dbReference>
<dbReference type="EMBL" id="PXYI01000003">
    <property type="protein sequence ID" value="PSJ40450.1"/>
    <property type="molecule type" value="Genomic_DNA"/>
</dbReference>
<evidence type="ECO:0000313" key="3">
    <source>
        <dbReference type="EMBL" id="PSJ40450.1"/>
    </source>
</evidence>
<evidence type="ECO:0000256" key="1">
    <source>
        <dbReference type="SAM" id="Phobius"/>
    </source>
</evidence>
<evidence type="ECO:0000259" key="2">
    <source>
        <dbReference type="Pfam" id="PF07835"/>
    </source>
</evidence>
<keyword evidence="1" id="KW-0812">Transmembrane</keyword>
<dbReference type="InterPro" id="IPR036596">
    <property type="entry name" value="Cyt-C_aa3_sf"/>
</dbReference>
<evidence type="ECO:0000313" key="4">
    <source>
        <dbReference type="Proteomes" id="UP000241167"/>
    </source>
</evidence>
<dbReference type="Proteomes" id="UP000241167">
    <property type="component" value="Unassembled WGS sequence"/>
</dbReference>
<sequence length="45" mass="4875">MAAELDLEKETQIHEKGYAGFVSLFKWGTIISAVIAALVVLIIAN</sequence>
<dbReference type="SUPFAM" id="SSF81469">
    <property type="entry name" value="Bacterial aa3 type cytochrome c oxidase subunit IV"/>
    <property type="match status" value="1"/>
</dbReference>
<gene>
    <name evidence="3" type="ORF">C7I55_08925</name>
</gene>
<dbReference type="Pfam" id="PF07835">
    <property type="entry name" value="COX4_pro_2"/>
    <property type="match status" value="1"/>
</dbReference>
<feature type="transmembrane region" description="Helical" evidence="1">
    <location>
        <begin position="24"/>
        <end position="44"/>
    </location>
</feature>
<organism evidence="3 4">
    <name type="scientific">Allosphingosinicella deserti</name>
    <dbReference type="NCBI Taxonomy" id="2116704"/>
    <lineage>
        <taxon>Bacteria</taxon>
        <taxon>Pseudomonadati</taxon>
        <taxon>Pseudomonadota</taxon>
        <taxon>Alphaproteobacteria</taxon>
        <taxon>Sphingomonadales</taxon>
        <taxon>Sphingomonadaceae</taxon>
        <taxon>Allosphingosinicella</taxon>
    </lineage>
</organism>
<dbReference type="AlphaFoldDB" id="A0A2P7QR81"/>
<name>A0A2P7QR81_9SPHN</name>
<proteinExistence type="predicted"/>
<comment type="caution">
    <text evidence="3">The sequence shown here is derived from an EMBL/GenBank/DDBJ whole genome shotgun (WGS) entry which is preliminary data.</text>
</comment>
<protein>
    <submittedName>
        <fullName evidence="3">Aa3-type cytochrome c oxidase subunit IV</fullName>
    </submittedName>
</protein>